<evidence type="ECO:0000256" key="3">
    <source>
        <dbReference type="ARBA" id="ARBA00022792"/>
    </source>
</evidence>
<keyword evidence="6 7" id="KW-0472">Membrane</keyword>
<dbReference type="EMBL" id="ML004900">
    <property type="protein sequence ID" value="RKP28399.1"/>
    <property type="molecule type" value="Genomic_DNA"/>
</dbReference>
<dbReference type="Proteomes" id="UP000268321">
    <property type="component" value="Unassembled WGS sequence"/>
</dbReference>
<feature type="region of interest" description="Disordered" evidence="8">
    <location>
        <begin position="1"/>
        <end position="33"/>
    </location>
</feature>
<evidence type="ECO:0000313" key="9">
    <source>
        <dbReference type="EMBL" id="RKP28399.1"/>
    </source>
</evidence>
<feature type="compositionally biased region" description="Basic and acidic residues" evidence="8">
    <location>
        <begin position="7"/>
        <end position="21"/>
    </location>
</feature>
<keyword evidence="10" id="KW-1185">Reference proteome</keyword>
<keyword evidence="3 7" id="KW-0999">Mitochondrion inner membrane</keyword>
<evidence type="ECO:0000256" key="1">
    <source>
        <dbReference type="ARBA" id="ARBA00004443"/>
    </source>
</evidence>
<dbReference type="GO" id="GO:0005743">
    <property type="term" value="C:mitochondrial inner membrane"/>
    <property type="evidence" value="ECO:0007669"/>
    <property type="project" value="UniProtKB-SubCell"/>
</dbReference>
<dbReference type="OrthoDB" id="107372at2759"/>
<evidence type="ECO:0000256" key="7">
    <source>
        <dbReference type="RuleBase" id="RU367062"/>
    </source>
</evidence>
<evidence type="ECO:0000256" key="4">
    <source>
        <dbReference type="ARBA" id="ARBA00022946"/>
    </source>
</evidence>
<dbReference type="GO" id="GO:0048255">
    <property type="term" value="P:mRNA stabilization"/>
    <property type="evidence" value="ECO:0007669"/>
    <property type="project" value="TreeGrafter"/>
</dbReference>
<comment type="similarity">
    <text evidence="2 7">Belongs to the ATP25 family.</text>
</comment>
<sequence>MFPGGEHISETLDSRDYETLSREPGTSDVASEAGSFSEDVPWYLRQEFTSALVQKKEINIPSVPANSPSHLSDLIHLLAKDLGVDELLVFNIGALDDTHEFKLNNSDLDYIIIGTGKSEKHIYKAASELRTHIKHTYGVVTSVQGMISSAKTPAARRRLLKKARRGLSATENDYELSANSWILCNYKGVEIHILTDQRRAELNLELIWCAPEDAHLYKQEGIVDYDSDNVLSSIRRRGFRSYHTSSRLYSSVIAYESLTELLEQLENLPLASTDEDIAQSQRKFNACFTGSSPGEFDSKTTFLKTIHLARPELVSFEEVEESLLSKYASSAVQFMDTATEKAKDVTEYARLLLDSPQLDRSSKESLDYALSKLSSFISTLYEFSTDKFLMSADPLFLPLLWRLTYTDGTKVVTPRAVSDVIEGKSPFAPNNGEQAATLAYKNSRNVLSVASYHDKKIGSNLSAALREQVVFTYGNCGKWDQFWDEWKFTTFVTLFSPPEKLDWIVRLAVYLALIGHKVQSFKFLSEMLNNPSFISGGFADAYAANGSKFNSETQKVAFVAAVTSMIDLLEKESEGLFEDIRESLVEMDSNVHDST</sequence>
<evidence type="ECO:0000256" key="2">
    <source>
        <dbReference type="ARBA" id="ARBA00010787"/>
    </source>
</evidence>
<accession>A0A4V1J2F7</accession>
<gene>
    <name evidence="9" type="ORF">METBISCDRAFT_29191</name>
</gene>
<protein>
    <recommendedName>
        <fullName evidence="7">ATPase synthesis protein 25</fullName>
    </recommendedName>
</protein>
<dbReference type="PANTHER" id="PTHR28087">
    <property type="entry name" value="ATPASE SYNTHESIS PROTEIN 25, MITOCHONDRIAL"/>
    <property type="match status" value="1"/>
</dbReference>
<dbReference type="GO" id="GO:0140053">
    <property type="term" value="P:mitochondrial gene expression"/>
    <property type="evidence" value="ECO:0007669"/>
    <property type="project" value="UniProtKB-UniRule"/>
</dbReference>
<dbReference type="Gene3D" id="3.30.460.10">
    <property type="entry name" value="Beta Polymerase, domain 2"/>
    <property type="match status" value="1"/>
</dbReference>
<dbReference type="InterPro" id="IPR043519">
    <property type="entry name" value="NT_sf"/>
</dbReference>
<evidence type="ECO:0000256" key="6">
    <source>
        <dbReference type="ARBA" id="ARBA00023136"/>
    </source>
</evidence>
<name>A0A4V1J2F7_9ASCO</name>
<dbReference type="Pfam" id="PF02410">
    <property type="entry name" value="RsfS"/>
    <property type="match status" value="1"/>
</dbReference>
<dbReference type="AlphaFoldDB" id="A0A4V1J2F7"/>
<dbReference type="PANTHER" id="PTHR28087:SF1">
    <property type="entry name" value="ATPASE SYNTHESIS PROTEIN 25, MITOCHONDRIAL"/>
    <property type="match status" value="1"/>
</dbReference>
<evidence type="ECO:0000256" key="5">
    <source>
        <dbReference type="ARBA" id="ARBA00023128"/>
    </source>
</evidence>
<comment type="subcellular location">
    <subcellularLocation>
        <location evidence="1 7">Mitochondrion inner membrane</location>
        <topology evidence="1 7">Peripheral membrane protein</topology>
        <orientation evidence="1 7">Matrix side</orientation>
    </subcellularLocation>
</comment>
<keyword evidence="5 7" id="KW-0496">Mitochondrion</keyword>
<keyword evidence="4 7" id="KW-0809">Transit peptide</keyword>
<proteinExistence type="inferred from homology"/>
<dbReference type="SUPFAM" id="SSF81301">
    <property type="entry name" value="Nucleotidyltransferase"/>
    <property type="match status" value="1"/>
</dbReference>
<dbReference type="InterPro" id="IPR040152">
    <property type="entry name" value="Atp25"/>
</dbReference>
<evidence type="ECO:0000313" key="10">
    <source>
        <dbReference type="Proteomes" id="UP000268321"/>
    </source>
</evidence>
<comment type="function">
    <text evidence="7">Mitochondrial mRNA stabilization factor.</text>
</comment>
<evidence type="ECO:0000256" key="8">
    <source>
        <dbReference type="SAM" id="MobiDB-lite"/>
    </source>
</evidence>
<organism evidence="9 10">
    <name type="scientific">Metschnikowia bicuspidata</name>
    <dbReference type="NCBI Taxonomy" id="27322"/>
    <lineage>
        <taxon>Eukaryota</taxon>
        <taxon>Fungi</taxon>
        <taxon>Dikarya</taxon>
        <taxon>Ascomycota</taxon>
        <taxon>Saccharomycotina</taxon>
        <taxon>Pichiomycetes</taxon>
        <taxon>Metschnikowiaceae</taxon>
        <taxon>Metschnikowia</taxon>
    </lineage>
</organism>
<reference evidence="10" key="1">
    <citation type="journal article" date="2018" name="Nat. Microbiol.">
        <title>Leveraging single-cell genomics to expand the fungal tree of life.</title>
        <authorList>
            <person name="Ahrendt S.R."/>
            <person name="Quandt C.A."/>
            <person name="Ciobanu D."/>
            <person name="Clum A."/>
            <person name="Salamov A."/>
            <person name="Andreopoulos B."/>
            <person name="Cheng J.F."/>
            <person name="Woyke T."/>
            <person name="Pelin A."/>
            <person name="Henrissat B."/>
            <person name="Reynolds N.K."/>
            <person name="Benny G.L."/>
            <person name="Smith M.E."/>
            <person name="James T.Y."/>
            <person name="Grigoriev I.V."/>
        </authorList>
    </citation>
    <scope>NUCLEOTIDE SEQUENCE [LARGE SCALE GENOMIC DNA]</scope>
    <source>
        <strain evidence="10">Baker2002</strain>
    </source>
</reference>